<accession>A0A8J2M9B6</accession>
<dbReference type="EMBL" id="CAKASE010000043">
    <property type="protein sequence ID" value="CAG9558725.1"/>
    <property type="molecule type" value="Genomic_DNA"/>
</dbReference>
<evidence type="ECO:0000256" key="1">
    <source>
        <dbReference type="SAM" id="MobiDB-lite"/>
    </source>
</evidence>
<feature type="compositionally biased region" description="Low complexity" evidence="1">
    <location>
        <begin position="1"/>
        <end position="12"/>
    </location>
</feature>
<organism evidence="2 3">
    <name type="scientific">Danaus chrysippus</name>
    <name type="common">African queen</name>
    <dbReference type="NCBI Taxonomy" id="151541"/>
    <lineage>
        <taxon>Eukaryota</taxon>
        <taxon>Metazoa</taxon>
        <taxon>Ecdysozoa</taxon>
        <taxon>Arthropoda</taxon>
        <taxon>Hexapoda</taxon>
        <taxon>Insecta</taxon>
        <taxon>Pterygota</taxon>
        <taxon>Neoptera</taxon>
        <taxon>Endopterygota</taxon>
        <taxon>Lepidoptera</taxon>
        <taxon>Glossata</taxon>
        <taxon>Ditrysia</taxon>
        <taxon>Papilionoidea</taxon>
        <taxon>Nymphalidae</taxon>
        <taxon>Danainae</taxon>
        <taxon>Danaini</taxon>
        <taxon>Danaina</taxon>
        <taxon>Danaus</taxon>
        <taxon>Anosia</taxon>
    </lineage>
</organism>
<sequence length="80" mass="8957">MNPCGVARDVAAPLPPLPRAGGKSRHTAYHLRLSTARLRGSSRDKLINSLFDGGNQSPFGKKYLLRHEIHFQSLHDLRRV</sequence>
<proteinExistence type="predicted"/>
<evidence type="ECO:0000313" key="2">
    <source>
        <dbReference type="EMBL" id="CAG9558725.1"/>
    </source>
</evidence>
<keyword evidence="3" id="KW-1185">Reference proteome</keyword>
<comment type="caution">
    <text evidence="2">The sequence shown here is derived from an EMBL/GenBank/DDBJ whole genome shotgun (WGS) entry which is preliminary data.</text>
</comment>
<dbReference type="AlphaFoldDB" id="A0A8J2M9B6"/>
<dbReference type="Proteomes" id="UP000789524">
    <property type="component" value="Unassembled WGS sequence"/>
</dbReference>
<gene>
    <name evidence="2" type="ORF">DCHRY22_LOCUS750</name>
</gene>
<reference evidence="2" key="1">
    <citation type="submission" date="2021-09" db="EMBL/GenBank/DDBJ databases">
        <authorList>
            <person name="Martin H S."/>
        </authorList>
    </citation>
    <scope>NUCLEOTIDE SEQUENCE</scope>
</reference>
<protein>
    <submittedName>
        <fullName evidence="2">(African queen) hypothetical protein</fullName>
    </submittedName>
</protein>
<feature type="region of interest" description="Disordered" evidence="1">
    <location>
        <begin position="1"/>
        <end position="26"/>
    </location>
</feature>
<name>A0A8J2M9B6_9NEOP</name>
<evidence type="ECO:0000313" key="3">
    <source>
        <dbReference type="Proteomes" id="UP000789524"/>
    </source>
</evidence>